<evidence type="ECO:0008006" key="3">
    <source>
        <dbReference type="Google" id="ProtNLM"/>
    </source>
</evidence>
<organism evidence="1 2">
    <name type="scientific">Sphingobacterium multivorum</name>
    <dbReference type="NCBI Taxonomy" id="28454"/>
    <lineage>
        <taxon>Bacteria</taxon>
        <taxon>Pseudomonadati</taxon>
        <taxon>Bacteroidota</taxon>
        <taxon>Sphingobacteriia</taxon>
        <taxon>Sphingobacteriales</taxon>
        <taxon>Sphingobacteriaceae</taxon>
        <taxon>Sphingobacterium</taxon>
    </lineage>
</organism>
<name>A0ABX7CXQ1_SPHMU</name>
<gene>
    <name evidence="1" type="ORF">I6I98_11770</name>
</gene>
<evidence type="ECO:0000313" key="2">
    <source>
        <dbReference type="Proteomes" id="UP000595498"/>
    </source>
</evidence>
<keyword evidence="2" id="KW-1185">Reference proteome</keyword>
<dbReference type="Proteomes" id="UP000595498">
    <property type="component" value="Chromosome"/>
</dbReference>
<protein>
    <recommendedName>
        <fullName evidence="3">TerB-C domain-containing protein</fullName>
    </recommendedName>
</protein>
<proteinExistence type="predicted"/>
<sequence length="583" mass="67479">MNSRALSVTHLAEDEQESPIRINFPEPQFNEQAIVQKSGNNGKSWQKMHMGVMGAGRYLSYRIYDIKDTTLFTTKVSEPVICLRVYWGNGSKIRYLHLDNSNLIDDTHNFLFWQGNATVQEELISGEYAHLDIFFRPESLKYLAHYPIINQLLEQTSSQTHGNIDQLKIAESEQLETIITNVLEEIDLNKITAGRFAYLCDCLLLLAIGENITITPPEVELRIANNLSEEPIFYKPKPAEQKVLDELKNMERSTLLVIFHHLFETVAEKQKLQEMEIQLHKTVKEHAAKIWGNEKEALMYLYLGVTGIFEDEYDSGALTDDEKTLLKKAIVKTLDLSFELKDATIQDMEYYMKWSENTPKIKELDELQIKDFLNMLIPDNTIDFNTDPSQRGNILLLEQIKDAFGIRPMSDIMGIEAKDKPKEIVELHKRLMDHCADTLELDSETGVKRSDIIREIDSAYEYDDFVRLLQIELEQLYDKLEYIEQQDDEKLKWLIVALKRANEESDQFFEELKMGRKYQGLQQFHSLGNNLTTFKKEIKNQVNKTHKIGLALSKEIRKVISGNGVRKHIIELAQYILKYEGGG</sequence>
<reference evidence="1 2" key="1">
    <citation type="submission" date="2021-01" db="EMBL/GenBank/DDBJ databases">
        <title>FDA dAtabase for Regulatory Grade micrObial Sequences (FDA-ARGOS): Supporting development and validation of Infectious Disease Dx tests.</title>
        <authorList>
            <person name="Sproer C."/>
            <person name="Gronow S."/>
            <person name="Severitt S."/>
            <person name="Schroder I."/>
            <person name="Tallon L."/>
            <person name="Sadzewicz L."/>
            <person name="Zhao X."/>
            <person name="Boylan J."/>
            <person name="Ott S."/>
            <person name="Bowen H."/>
            <person name="Vavikolanu K."/>
            <person name="Mehta A."/>
            <person name="Aluvathingal J."/>
            <person name="Nadendla S."/>
            <person name="Lowell S."/>
            <person name="Myers T."/>
            <person name="Yan Y."/>
            <person name="Sichtig H."/>
        </authorList>
    </citation>
    <scope>NUCLEOTIDE SEQUENCE [LARGE SCALE GENOMIC DNA]</scope>
    <source>
        <strain evidence="1 2">FDAARGOS_1141</strain>
    </source>
</reference>
<dbReference type="EMBL" id="CP068224">
    <property type="protein sequence ID" value="QQT55889.1"/>
    <property type="molecule type" value="Genomic_DNA"/>
</dbReference>
<evidence type="ECO:0000313" key="1">
    <source>
        <dbReference type="EMBL" id="QQT55889.1"/>
    </source>
</evidence>
<accession>A0ABX7CXQ1</accession>